<dbReference type="EMBL" id="FZOR01000061">
    <property type="protein sequence ID" value="SNT61045.1"/>
    <property type="molecule type" value="Genomic_DNA"/>
</dbReference>
<proteinExistence type="predicted"/>
<evidence type="ECO:0000313" key="3">
    <source>
        <dbReference type="Proteomes" id="UP000198318"/>
    </source>
</evidence>
<dbReference type="AlphaFoldDB" id="A0A239P1T4"/>
<sequence length="86" mass="8919">MAVRRVALAPDEPGVLQPAGDLDEVAGVDAQARAQLALRGRSGVVQRRQDGEVPEAEAVLGHHRAHARADGPPDPGAVRAGCRTAQ</sequence>
<protein>
    <submittedName>
        <fullName evidence="2">Uncharacterized protein</fullName>
    </submittedName>
</protein>
<accession>A0A239P1T4</accession>
<dbReference type="Proteomes" id="UP000198318">
    <property type="component" value="Unassembled WGS sequence"/>
</dbReference>
<organism evidence="2 3">
    <name type="scientific">Actinomadura meyerae</name>
    <dbReference type="NCBI Taxonomy" id="240840"/>
    <lineage>
        <taxon>Bacteria</taxon>
        <taxon>Bacillati</taxon>
        <taxon>Actinomycetota</taxon>
        <taxon>Actinomycetes</taxon>
        <taxon>Streptosporangiales</taxon>
        <taxon>Thermomonosporaceae</taxon>
        <taxon>Actinomadura</taxon>
    </lineage>
</organism>
<keyword evidence="3" id="KW-1185">Reference proteome</keyword>
<name>A0A239P1T4_9ACTN</name>
<evidence type="ECO:0000313" key="2">
    <source>
        <dbReference type="EMBL" id="SNT61045.1"/>
    </source>
</evidence>
<gene>
    <name evidence="2" type="ORF">SAMN05443665_106125</name>
</gene>
<feature type="region of interest" description="Disordered" evidence="1">
    <location>
        <begin position="61"/>
        <end position="86"/>
    </location>
</feature>
<reference evidence="2 3" key="1">
    <citation type="submission" date="2017-06" db="EMBL/GenBank/DDBJ databases">
        <authorList>
            <person name="Kim H.J."/>
            <person name="Triplett B.A."/>
        </authorList>
    </citation>
    <scope>NUCLEOTIDE SEQUENCE [LARGE SCALE GENOMIC DNA]</scope>
    <source>
        <strain evidence="2 3">DSM 44715</strain>
    </source>
</reference>
<evidence type="ECO:0000256" key="1">
    <source>
        <dbReference type="SAM" id="MobiDB-lite"/>
    </source>
</evidence>